<keyword evidence="1" id="KW-0812">Transmembrane</keyword>
<evidence type="ECO:0000313" key="2">
    <source>
        <dbReference type="EMBL" id="MBC4018872.1"/>
    </source>
</evidence>
<feature type="transmembrane region" description="Helical" evidence="1">
    <location>
        <begin position="92"/>
        <end position="113"/>
    </location>
</feature>
<comment type="caution">
    <text evidence="2">The sequence shown here is derived from an EMBL/GenBank/DDBJ whole genome shotgun (WGS) entry which is preliminary data.</text>
</comment>
<dbReference type="Proteomes" id="UP000600101">
    <property type="component" value="Unassembled WGS sequence"/>
</dbReference>
<gene>
    <name evidence="2" type="ORF">H7965_26840</name>
</gene>
<accession>A0A9X0R5P8</accession>
<dbReference type="RefSeq" id="WP_186773612.1">
    <property type="nucleotide sequence ID" value="NZ_JACOMF010000088.1"/>
</dbReference>
<evidence type="ECO:0000256" key="1">
    <source>
        <dbReference type="SAM" id="Phobius"/>
    </source>
</evidence>
<proteinExistence type="predicted"/>
<dbReference type="EMBL" id="JACOMF010000088">
    <property type="protein sequence ID" value="MBC4018872.1"/>
    <property type="molecule type" value="Genomic_DNA"/>
</dbReference>
<dbReference type="AlphaFoldDB" id="A0A9X0R5P8"/>
<feature type="transmembrane region" description="Helical" evidence="1">
    <location>
        <begin position="69"/>
        <end position="86"/>
    </location>
</feature>
<keyword evidence="1" id="KW-0472">Membrane</keyword>
<dbReference type="Pfam" id="PF06170">
    <property type="entry name" value="DUF983"/>
    <property type="match status" value="1"/>
</dbReference>
<reference evidence="2" key="1">
    <citation type="submission" date="2020-08" db="EMBL/GenBank/DDBJ databases">
        <authorList>
            <person name="Hu Y."/>
            <person name="Nguyen S.V."/>
            <person name="Li F."/>
            <person name="Fanning S."/>
        </authorList>
    </citation>
    <scope>NUCLEOTIDE SEQUENCE</scope>
    <source>
        <strain evidence="2">SYSU D8009</strain>
    </source>
</reference>
<protein>
    <submittedName>
        <fullName evidence="2">DUF983 domain-containing protein</fullName>
    </submittedName>
</protein>
<dbReference type="InterPro" id="IPR009325">
    <property type="entry name" value="DUF983"/>
</dbReference>
<evidence type="ECO:0000313" key="3">
    <source>
        <dbReference type="Proteomes" id="UP000600101"/>
    </source>
</evidence>
<keyword evidence="1" id="KW-1133">Transmembrane helix</keyword>
<sequence length="145" mass="16089">MRWDANRPASQATDYPPPALWPAVGRGLRNRCPFCGVGRVFAGYLRVVPECANCGAPLGRLRADDAPPYFTIFLTGHLLLPGVFWVEERFQPAMWIHMVIWLPLFTLLCMAMLRPVKGAVVGWMSALGFLEPETAPAVARRPPDA</sequence>
<keyword evidence="3" id="KW-1185">Reference proteome</keyword>
<name>A0A9X0R5P8_9PROT</name>
<organism evidence="2 3">
    <name type="scientific">Siccirubricoccus deserti</name>
    <dbReference type="NCBI Taxonomy" id="2013562"/>
    <lineage>
        <taxon>Bacteria</taxon>
        <taxon>Pseudomonadati</taxon>
        <taxon>Pseudomonadota</taxon>
        <taxon>Alphaproteobacteria</taxon>
        <taxon>Acetobacterales</taxon>
        <taxon>Roseomonadaceae</taxon>
        <taxon>Siccirubricoccus</taxon>
    </lineage>
</organism>